<evidence type="ECO:0000313" key="3">
    <source>
        <dbReference type="Proteomes" id="UP001300692"/>
    </source>
</evidence>
<dbReference type="Proteomes" id="UP001300692">
    <property type="component" value="Unassembled WGS sequence"/>
</dbReference>
<dbReference type="PANTHER" id="PTHR45655:SF13">
    <property type="entry name" value="SOLUBLE GUANYLATE CYCLASE GCY-32-RELATED"/>
    <property type="match status" value="1"/>
</dbReference>
<comment type="caution">
    <text evidence="2">The sequence shown here is derived from an EMBL/GenBank/DDBJ whole genome shotgun (WGS) entry which is preliminary data.</text>
</comment>
<gene>
    <name evidence="2" type="ORF">N7U62_06845</name>
</gene>
<dbReference type="RefSeq" id="WP_264137161.1">
    <property type="nucleotide sequence ID" value="NZ_JAOYOD010000001.1"/>
</dbReference>
<accession>A0ABT3CRQ6</accession>
<dbReference type="SMART" id="SM00044">
    <property type="entry name" value="CYCc"/>
    <property type="match status" value="1"/>
</dbReference>
<dbReference type="InterPro" id="IPR029787">
    <property type="entry name" value="Nucleotide_cyclase"/>
</dbReference>
<sequence>MDKYIQQILPEKFYKKWKEGKSDLVERHEELAILYGDLVGFTVLSRELAPGHTMQILNDLIDLLDEAAERHQIVRVSTVGHHYMAMSYAESSHENVKRLLQFGLEIREIVRRYAKDHSVALAQASAVCVGGAFEGVVGRKQMKYDVWGEAVNTAHFMSEYAESGELLISASVTERVGGDYLIEEKADVKELAGLKVWNVLSSVSE</sequence>
<dbReference type="EMBL" id="JAOYOD010000001">
    <property type="protein sequence ID" value="MCV9386373.1"/>
    <property type="molecule type" value="Genomic_DNA"/>
</dbReference>
<organism evidence="2 3">
    <name type="scientific">Reichenbachiella ulvae</name>
    <dbReference type="NCBI Taxonomy" id="2980104"/>
    <lineage>
        <taxon>Bacteria</taxon>
        <taxon>Pseudomonadati</taxon>
        <taxon>Bacteroidota</taxon>
        <taxon>Cytophagia</taxon>
        <taxon>Cytophagales</taxon>
        <taxon>Reichenbachiellaceae</taxon>
        <taxon>Reichenbachiella</taxon>
    </lineage>
</organism>
<dbReference type="PANTHER" id="PTHR45655">
    <property type="entry name" value="GUANYLATE CYCLASE SOLUBLE SUBUNIT BETA-2"/>
    <property type="match status" value="1"/>
</dbReference>
<keyword evidence="3" id="KW-1185">Reference proteome</keyword>
<evidence type="ECO:0000313" key="2">
    <source>
        <dbReference type="EMBL" id="MCV9386373.1"/>
    </source>
</evidence>
<dbReference type="Gene3D" id="3.30.70.1230">
    <property type="entry name" value="Nucleotide cyclase"/>
    <property type="match status" value="1"/>
</dbReference>
<feature type="domain" description="Guanylate cyclase" evidence="1">
    <location>
        <begin position="32"/>
        <end position="158"/>
    </location>
</feature>
<dbReference type="CDD" id="cd07302">
    <property type="entry name" value="CHD"/>
    <property type="match status" value="1"/>
</dbReference>
<evidence type="ECO:0000259" key="1">
    <source>
        <dbReference type="PROSITE" id="PS50125"/>
    </source>
</evidence>
<protein>
    <submittedName>
        <fullName evidence="2">Adenylate/guanylate cyclase domain-containing protein</fullName>
    </submittedName>
</protein>
<dbReference type="PROSITE" id="PS50125">
    <property type="entry name" value="GUANYLATE_CYCLASE_2"/>
    <property type="match status" value="1"/>
</dbReference>
<dbReference type="Pfam" id="PF00211">
    <property type="entry name" value="Guanylate_cyc"/>
    <property type="match status" value="1"/>
</dbReference>
<dbReference type="SUPFAM" id="SSF55073">
    <property type="entry name" value="Nucleotide cyclase"/>
    <property type="match status" value="1"/>
</dbReference>
<dbReference type="InterPro" id="IPR001054">
    <property type="entry name" value="A/G_cyclase"/>
</dbReference>
<reference evidence="2 3" key="1">
    <citation type="submission" date="2022-10" db="EMBL/GenBank/DDBJ databases">
        <title>Comparative genomics and taxonomic characterization of three novel marine species of genus Reichenbachiella exhibiting antioxidant and polysaccharide degradation activities.</title>
        <authorList>
            <person name="Muhammad N."/>
            <person name="Lee Y.-J."/>
            <person name="Ko J."/>
            <person name="Kim S.-G."/>
        </authorList>
    </citation>
    <scope>NUCLEOTIDE SEQUENCE [LARGE SCALE GENOMIC DNA]</scope>
    <source>
        <strain evidence="2 3">ABR2-5</strain>
    </source>
</reference>
<proteinExistence type="predicted"/>
<name>A0ABT3CRQ6_9BACT</name>